<evidence type="ECO:0000313" key="2">
    <source>
        <dbReference type="EMBL" id="HIU28921.1"/>
    </source>
</evidence>
<reference evidence="2" key="2">
    <citation type="journal article" date="2021" name="PeerJ">
        <title>Extensive microbial diversity within the chicken gut microbiome revealed by metagenomics and culture.</title>
        <authorList>
            <person name="Gilroy R."/>
            <person name="Ravi A."/>
            <person name="Getino M."/>
            <person name="Pursley I."/>
            <person name="Horton D.L."/>
            <person name="Alikhan N.F."/>
            <person name="Baker D."/>
            <person name="Gharbi K."/>
            <person name="Hall N."/>
            <person name="Watson M."/>
            <person name="Adriaenssens E.M."/>
            <person name="Foster-Nyarko E."/>
            <person name="Jarju S."/>
            <person name="Secka A."/>
            <person name="Antonio M."/>
            <person name="Oren A."/>
            <person name="Chaudhuri R.R."/>
            <person name="La Ragione R."/>
            <person name="Hildebrand F."/>
            <person name="Pallen M.J."/>
        </authorList>
    </citation>
    <scope>NUCLEOTIDE SEQUENCE</scope>
    <source>
        <strain evidence="2">CHK195-4489</strain>
    </source>
</reference>
<evidence type="ECO:0000313" key="3">
    <source>
        <dbReference type="Proteomes" id="UP000824089"/>
    </source>
</evidence>
<dbReference type="PANTHER" id="PTHR43283">
    <property type="entry name" value="BETA-LACTAMASE-RELATED"/>
    <property type="match status" value="1"/>
</dbReference>
<dbReference type="InterPro" id="IPR050789">
    <property type="entry name" value="Diverse_Enzym_Activities"/>
</dbReference>
<feature type="domain" description="Beta-lactamase-related" evidence="1">
    <location>
        <begin position="47"/>
        <end position="274"/>
    </location>
</feature>
<evidence type="ECO:0000259" key="1">
    <source>
        <dbReference type="Pfam" id="PF00144"/>
    </source>
</evidence>
<reference evidence="2" key="1">
    <citation type="submission" date="2020-10" db="EMBL/GenBank/DDBJ databases">
        <authorList>
            <person name="Gilroy R."/>
        </authorList>
    </citation>
    <scope>NUCLEOTIDE SEQUENCE</scope>
    <source>
        <strain evidence="2">CHK195-4489</strain>
    </source>
</reference>
<dbReference type="AlphaFoldDB" id="A0A9D1I5T0"/>
<name>A0A9D1I5T0_9CLOT</name>
<dbReference type="EMBL" id="DVMM01000025">
    <property type="protein sequence ID" value="HIU28921.1"/>
    <property type="molecule type" value="Genomic_DNA"/>
</dbReference>
<gene>
    <name evidence="2" type="ORF">IAD50_01340</name>
</gene>
<sequence length="288" mass="33088">MKNGSLLDTFAEEIRHLGFHTYRAAEWYRGELFVHELLPASACLNSYSVAKVFTVTAAGLLYDRGLMSVEEKVAEIFRREFPEAHDPKWERMTVDHVLSHRAGFPSGFLDIDVQDRSEYGTDDFLQYLFRTRLVCEPGEQWIYSDAAFYLLSRIITKKTGRLLDELLWREVFSPLGFQEAAWSKCPMGYPMGATGLYIRTQDMVKLGALYLRQGTYAGKRILSEHWTRLVLERGYELCPAGKNGAYGKGGMYGQMLIVFPEDERVLAWHSHDGRDPAPLLDWLSRHTQ</sequence>
<comment type="caution">
    <text evidence="2">The sequence shown here is derived from an EMBL/GenBank/DDBJ whole genome shotgun (WGS) entry which is preliminary data.</text>
</comment>
<dbReference type="Proteomes" id="UP000824089">
    <property type="component" value="Unassembled WGS sequence"/>
</dbReference>
<organism evidence="2 3">
    <name type="scientific">Candidatus Egerieisoma faecipullorum</name>
    <dbReference type="NCBI Taxonomy" id="2840963"/>
    <lineage>
        <taxon>Bacteria</taxon>
        <taxon>Bacillati</taxon>
        <taxon>Bacillota</taxon>
        <taxon>Clostridia</taxon>
        <taxon>Eubacteriales</taxon>
        <taxon>Clostridiaceae</taxon>
        <taxon>Clostridiaceae incertae sedis</taxon>
        <taxon>Candidatus Egerieisoma</taxon>
    </lineage>
</organism>
<dbReference type="InterPro" id="IPR012338">
    <property type="entry name" value="Beta-lactam/transpept-like"/>
</dbReference>
<dbReference type="SUPFAM" id="SSF56601">
    <property type="entry name" value="beta-lactamase/transpeptidase-like"/>
    <property type="match status" value="1"/>
</dbReference>
<accession>A0A9D1I5T0</accession>
<dbReference type="Pfam" id="PF00144">
    <property type="entry name" value="Beta-lactamase"/>
    <property type="match status" value="1"/>
</dbReference>
<dbReference type="Gene3D" id="3.40.710.10">
    <property type="entry name" value="DD-peptidase/beta-lactamase superfamily"/>
    <property type="match status" value="1"/>
</dbReference>
<proteinExistence type="predicted"/>
<dbReference type="PANTHER" id="PTHR43283:SF7">
    <property type="entry name" value="BETA-LACTAMASE-RELATED DOMAIN-CONTAINING PROTEIN"/>
    <property type="match status" value="1"/>
</dbReference>
<dbReference type="InterPro" id="IPR001466">
    <property type="entry name" value="Beta-lactam-related"/>
</dbReference>
<protein>
    <submittedName>
        <fullName evidence="2">Beta-lactamase family protein</fullName>
    </submittedName>
</protein>